<proteinExistence type="predicted"/>
<organism evidence="1 2">
    <name type="scientific">Candidatus Daviesbacteria bacterium RIFCSPHIGHO2_02_FULL_36_13</name>
    <dbReference type="NCBI Taxonomy" id="1797768"/>
    <lineage>
        <taxon>Bacteria</taxon>
        <taxon>Candidatus Daviesiibacteriota</taxon>
    </lineage>
</organism>
<comment type="caution">
    <text evidence="1">The sequence shown here is derived from an EMBL/GenBank/DDBJ whole genome shotgun (WGS) entry which is preliminary data.</text>
</comment>
<reference evidence="1 2" key="1">
    <citation type="journal article" date="2016" name="Nat. Commun.">
        <title>Thousands of microbial genomes shed light on interconnected biogeochemical processes in an aquifer system.</title>
        <authorList>
            <person name="Anantharaman K."/>
            <person name="Brown C.T."/>
            <person name="Hug L.A."/>
            <person name="Sharon I."/>
            <person name="Castelle C.J."/>
            <person name="Probst A.J."/>
            <person name="Thomas B.C."/>
            <person name="Singh A."/>
            <person name="Wilkins M.J."/>
            <person name="Karaoz U."/>
            <person name="Brodie E.L."/>
            <person name="Williams K.H."/>
            <person name="Hubbard S.S."/>
            <person name="Banfield J.F."/>
        </authorList>
    </citation>
    <scope>NUCLEOTIDE SEQUENCE [LARGE SCALE GENOMIC DNA]</scope>
</reference>
<dbReference type="AlphaFoldDB" id="A0A1F5JRN4"/>
<dbReference type="Proteomes" id="UP000176902">
    <property type="component" value="Unassembled WGS sequence"/>
</dbReference>
<accession>A0A1F5JRN4</accession>
<evidence type="ECO:0000313" key="2">
    <source>
        <dbReference type="Proteomes" id="UP000176902"/>
    </source>
</evidence>
<evidence type="ECO:0000313" key="1">
    <source>
        <dbReference type="EMBL" id="OGE31301.1"/>
    </source>
</evidence>
<name>A0A1F5JRN4_9BACT</name>
<gene>
    <name evidence="1" type="ORF">A3C59_00905</name>
</gene>
<dbReference type="EMBL" id="MFCV01000042">
    <property type="protein sequence ID" value="OGE31301.1"/>
    <property type="molecule type" value="Genomic_DNA"/>
</dbReference>
<dbReference type="STRING" id="1797768.A3C59_00905"/>
<protein>
    <submittedName>
        <fullName evidence="1">Uncharacterized protein</fullName>
    </submittedName>
</protein>
<sequence>MKGGVKNMAAIHEGEIDATLSLATTSVAIIRGLGGKQSNPEGVYLGTIGDAKLLATRFERQLRDPKDPNKVLFGWTRELAFGVKRRVLGVDGLPVWSTTPLFQASDVIGLGSELADKVLTRIKSARRLGII</sequence>